<feature type="domain" description="Methyltransferase" evidence="6">
    <location>
        <begin position="63"/>
        <end position="174"/>
    </location>
</feature>
<comment type="caution">
    <text evidence="7">The sequence shown here is derived from an EMBL/GenBank/DDBJ whole genome shotgun (WGS) entry which is preliminary data.</text>
</comment>
<dbReference type="InterPro" id="IPR026635">
    <property type="entry name" value="Efm4/METTL10"/>
</dbReference>
<keyword evidence="4 5" id="KW-0949">S-adenosyl-L-methionine</keyword>
<dbReference type="InterPro" id="IPR025714">
    <property type="entry name" value="Methyltranfer_dom"/>
</dbReference>
<dbReference type="Pfam" id="PF13847">
    <property type="entry name" value="Methyltransf_31"/>
    <property type="match status" value="1"/>
</dbReference>
<dbReference type="PANTHER" id="PTHR12843:SF5">
    <property type="entry name" value="EEF1A LYSINE METHYLTRANSFERASE 2"/>
    <property type="match status" value="1"/>
</dbReference>
<keyword evidence="1 5" id="KW-0963">Cytoplasm</keyword>
<evidence type="ECO:0000313" key="7">
    <source>
        <dbReference type="EMBL" id="KAJ8600782.1"/>
    </source>
</evidence>
<dbReference type="PANTHER" id="PTHR12843">
    <property type="entry name" value="PROTEIN-LYSINE N-METHYLTRANSFERASE METTL10"/>
    <property type="match status" value="1"/>
</dbReference>
<name>A0AAD7U9H8_9STRA</name>
<sequence length="217" mass="23719">MDDDEKLSRSELGTKAYWESHYERERANLADSGDTGVDWFAENIGDTLVAWLCEELALENVKDMIDLGCGNGAFLFEVERRSPWERLVGVDYCDDAIALAKAVAEENGSQRVTFRVANLEDDVGSFSIVHDKGTFDAYMLGTGTIGDYRAAVLRALRPGGYLVITSCNSTVSELVDYFRGSDLAVLAHIPYPTIAFGGHTGATVATVAFQHNQPTAH</sequence>
<reference evidence="7" key="1">
    <citation type="submission" date="2023-01" db="EMBL/GenBank/DDBJ databases">
        <title>Metagenome sequencing of chrysophaentin producing Chrysophaeum taylorii.</title>
        <authorList>
            <person name="Davison J."/>
            <person name="Bewley C."/>
        </authorList>
    </citation>
    <scope>NUCLEOTIDE SEQUENCE</scope>
    <source>
        <strain evidence="7">NIES-1699</strain>
    </source>
</reference>
<dbReference type="EMBL" id="JAQMWT010000479">
    <property type="protein sequence ID" value="KAJ8600782.1"/>
    <property type="molecule type" value="Genomic_DNA"/>
</dbReference>
<evidence type="ECO:0000256" key="4">
    <source>
        <dbReference type="ARBA" id="ARBA00022691"/>
    </source>
</evidence>
<comment type="similarity">
    <text evidence="5">Belongs to the class I-like SAM-binding methyltransferase superfamily. EFM4 family.</text>
</comment>
<dbReference type="GO" id="GO:0032259">
    <property type="term" value="P:methylation"/>
    <property type="evidence" value="ECO:0007669"/>
    <property type="project" value="UniProtKB-KW"/>
</dbReference>
<gene>
    <name evidence="7" type="ORF">CTAYLR_006102</name>
</gene>
<evidence type="ECO:0000259" key="6">
    <source>
        <dbReference type="Pfam" id="PF13847"/>
    </source>
</evidence>
<protein>
    <recommendedName>
        <fullName evidence="5">Protein-lysine N-methyltransferase CTAYLR_006102</fullName>
        <ecNumber evidence="5">2.1.1.-</ecNumber>
    </recommendedName>
</protein>
<dbReference type="GO" id="GO:0016279">
    <property type="term" value="F:protein-lysine N-methyltransferase activity"/>
    <property type="evidence" value="ECO:0007669"/>
    <property type="project" value="UniProtKB-UniRule"/>
</dbReference>
<keyword evidence="2 5" id="KW-0489">Methyltransferase</keyword>
<organism evidence="7 8">
    <name type="scientific">Chrysophaeum taylorii</name>
    <dbReference type="NCBI Taxonomy" id="2483200"/>
    <lineage>
        <taxon>Eukaryota</taxon>
        <taxon>Sar</taxon>
        <taxon>Stramenopiles</taxon>
        <taxon>Ochrophyta</taxon>
        <taxon>Pelagophyceae</taxon>
        <taxon>Pelagomonadales</taxon>
        <taxon>Pelagomonadaceae</taxon>
        <taxon>Chrysophaeum</taxon>
    </lineage>
</organism>
<evidence type="ECO:0000256" key="3">
    <source>
        <dbReference type="ARBA" id="ARBA00022679"/>
    </source>
</evidence>
<evidence type="ECO:0000256" key="5">
    <source>
        <dbReference type="HAMAP-Rule" id="MF_03188"/>
    </source>
</evidence>
<dbReference type="EC" id="2.1.1.-" evidence="5"/>
<evidence type="ECO:0000256" key="2">
    <source>
        <dbReference type="ARBA" id="ARBA00022603"/>
    </source>
</evidence>
<comment type="function">
    <text evidence="5">S-adenosyl-L-methionine-dependent protein-lysine N-methyltransferase that methylates elongation factor 1-alpha.</text>
</comment>
<keyword evidence="8" id="KW-1185">Reference proteome</keyword>
<comment type="subcellular location">
    <subcellularLocation>
        <location evidence="5">Cytoplasm</location>
    </subcellularLocation>
</comment>
<dbReference type="Gene3D" id="3.40.50.150">
    <property type="entry name" value="Vaccinia Virus protein VP39"/>
    <property type="match status" value="1"/>
</dbReference>
<dbReference type="AlphaFoldDB" id="A0AAD7U9H8"/>
<dbReference type="SUPFAM" id="SSF53335">
    <property type="entry name" value="S-adenosyl-L-methionine-dependent methyltransferases"/>
    <property type="match status" value="1"/>
</dbReference>
<proteinExistence type="inferred from homology"/>
<dbReference type="CDD" id="cd02440">
    <property type="entry name" value="AdoMet_MTases"/>
    <property type="match status" value="1"/>
</dbReference>
<accession>A0AAD7U9H8</accession>
<dbReference type="InterPro" id="IPR029063">
    <property type="entry name" value="SAM-dependent_MTases_sf"/>
</dbReference>
<evidence type="ECO:0000313" key="8">
    <source>
        <dbReference type="Proteomes" id="UP001230188"/>
    </source>
</evidence>
<evidence type="ECO:0000256" key="1">
    <source>
        <dbReference type="ARBA" id="ARBA00022490"/>
    </source>
</evidence>
<keyword evidence="3 5" id="KW-0808">Transferase</keyword>
<dbReference type="Proteomes" id="UP001230188">
    <property type="component" value="Unassembled WGS sequence"/>
</dbReference>
<dbReference type="HAMAP" id="MF_03188">
    <property type="entry name" value="Methyltr_EFM4"/>
    <property type="match status" value="1"/>
</dbReference>
<dbReference type="GO" id="GO:0005737">
    <property type="term" value="C:cytoplasm"/>
    <property type="evidence" value="ECO:0007669"/>
    <property type="project" value="UniProtKB-SubCell"/>
</dbReference>